<evidence type="ECO:0000256" key="2">
    <source>
        <dbReference type="ARBA" id="ARBA00022679"/>
    </source>
</evidence>
<evidence type="ECO:0000256" key="3">
    <source>
        <dbReference type="ARBA" id="ARBA00022695"/>
    </source>
</evidence>
<evidence type="ECO:0000256" key="1">
    <source>
        <dbReference type="ARBA" id="ARBA00022478"/>
    </source>
</evidence>
<dbReference type="Gene3D" id="2.40.50.100">
    <property type="match status" value="1"/>
</dbReference>
<feature type="domain" description="DNA-directed RNA polymerase subunit 2 hybrid-binding" evidence="10">
    <location>
        <begin position="681"/>
        <end position="1095"/>
    </location>
</feature>
<dbReference type="Gene3D" id="2.40.270.10">
    <property type="entry name" value="DNA-directed RNA polymerase, subunit 2, domain 6"/>
    <property type="match status" value="1"/>
</dbReference>
<dbReference type="GO" id="GO:0006351">
    <property type="term" value="P:DNA-templated transcription"/>
    <property type="evidence" value="ECO:0007669"/>
    <property type="project" value="UniProtKB-UniRule"/>
</dbReference>
<dbReference type="InterPro" id="IPR007641">
    <property type="entry name" value="RNA_pol_Rpb2_7"/>
</dbReference>
<dbReference type="InterPro" id="IPR007644">
    <property type="entry name" value="RNA_pol_bsu_protrusion"/>
</dbReference>
<evidence type="ECO:0000256" key="7">
    <source>
        <dbReference type="HAMAP-Rule" id="MF_01321"/>
    </source>
</evidence>
<feature type="domain" description="RNA polymerase Rpb2" evidence="11">
    <location>
        <begin position="1097"/>
        <end position="1172"/>
    </location>
</feature>
<dbReference type="Gene3D" id="3.90.1800.10">
    <property type="entry name" value="RNA polymerase alpha subunit dimerisation domain"/>
    <property type="match status" value="1"/>
</dbReference>
<reference evidence="16" key="1">
    <citation type="submission" date="2016-12" db="EMBL/GenBank/DDBJ databases">
        <authorList>
            <person name="Varghese N."/>
            <person name="Submissions S."/>
        </authorList>
    </citation>
    <scope>NUCLEOTIDE SEQUENCE [LARGE SCALE GENOMIC DNA]</scope>
    <source>
        <strain evidence="16">DSM 13020</strain>
    </source>
</reference>
<dbReference type="FunFam" id="3.90.1800.10:FF:000001">
    <property type="entry name" value="DNA-directed RNA polymerase subunit beta"/>
    <property type="match status" value="1"/>
</dbReference>
<evidence type="ECO:0000256" key="4">
    <source>
        <dbReference type="ARBA" id="ARBA00023163"/>
    </source>
</evidence>
<dbReference type="EMBL" id="FRDJ01000001">
    <property type="protein sequence ID" value="SHN50394.1"/>
    <property type="molecule type" value="Genomic_DNA"/>
</dbReference>
<comment type="function">
    <text evidence="7 9">DNA-dependent RNA polymerase catalyzes the transcription of DNA into RNA using the four ribonucleoside triphosphates as substrates.</text>
</comment>
<dbReference type="GO" id="GO:0000428">
    <property type="term" value="C:DNA-directed RNA polymerase complex"/>
    <property type="evidence" value="ECO:0007669"/>
    <property type="project" value="UniProtKB-KW"/>
</dbReference>
<dbReference type="Gene3D" id="2.30.150.10">
    <property type="entry name" value="DNA-directed RNA polymerase, beta subunit, external 1 domain"/>
    <property type="match status" value="1"/>
</dbReference>
<keyword evidence="3 7" id="KW-0548">Nucleotidyltransferase</keyword>
<dbReference type="InterPro" id="IPR037033">
    <property type="entry name" value="DNA-dir_RNAP_su2_hyb_sf"/>
</dbReference>
<dbReference type="HAMAP" id="MF_01321">
    <property type="entry name" value="RNApol_bact_RpoB"/>
    <property type="match status" value="1"/>
</dbReference>
<dbReference type="Gene3D" id="2.40.50.150">
    <property type="match status" value="1"/>
</dbReference>
<dbReference type="Gene3D" id="3.90.1100.10">
    <property type="match status" value="2"/>
</dbReference>
<gene>
    <name evidence="7" type="primary">rpoB</name>
    <name evidence="15" type="ORF">SAMN02745226_00236</name>
</gene>
<keyword evidence="1 7" id="KW-0240">DNA-directed RNA polymerase</keyword>
<evidence type="ECO:0000259" key="11">
    <source>
        <dbReference type="Pfam" id="PF04560"/>
    </source>
</evidence>
<organism evidence="15 16">
    <name type="scientific">Fervidobacterium gondwanense DSM 13020</name>
    <dbReference type="NCBI Taxonomy" id="1121883"/>
    <lineage>
        <taxon>Bacteria</taxon>
        <taxon>Thermotogati</taxon>
        <taxon>Thermotogota</taxon>
        <taxon>Thermotogae</taxon>
        <taxon>Thermotogales</taxon>
        <taxon>Fervidobacteriaceae</taxon>
        <taxon>Fervidobacterium</taxon>
    </lineage>
</organism>
<evidence type="ECO:0000259" key="10">
    <source>
        <dbReference type="Pfam" id="PF00562"/>
    </source>
</evidence>
<feature type="domain" description="DNA-directed RNA polymerase beta subunit external 1" evidence="14">
    <location>
        <begin position="554"/>
        <end position="619"/>
    </location>
</feature>
<dbReference type="InterPro" id="IPR015712">
    <property type="entry name" value="DNA-dir_RNA_pol_su2"/>
</dbReference>
<dbReference type="NCBIfam" id="TIGR02013">
    <property type="entry name" value="rpoB"/>
    <property type="match status" value="1"/>
</dbReference>
<comment type="subunit">
    <text evidence="5 7 9">The RNAP catalytic core consists of 2 alpha, 1 beta, 1 beta' and 1 omega subunit. When a sigma factor is associated with the core the holoenzyme is formed, which can initiate transcription.</text>
</comment>
<dbReference type="PROSITE" id="PS01166">
    <property type="entry name" value="RNA_POL_BETA"/>
    <property type="match status" value="1"/>
</dbReference>
<dbReference type="Pfam" id="PF04560">
    <property type="entry name" value="RNA_pol_Rpb2_7"/>
    <property type="match status" value="1"/>
</dbReference>
<dbReference type="CDD" id="cd00653">
    <property type="entry name" value="RNA_pol_B_RPB2"/>
    <property type="match status" value="1"/>
</dbReference>
<dbReference type="InterPro" id="IPR014724">
    <property type="entry name" value="RNA_pol_RPB2_OB-fold"/>
</dbReference>
<dbReference type="InterPro" id="IPR042107">
    <property type="entry name" value="DNA-dir_RNA_pol_bsu_ext_1_sf"/>
</dbReference>
<dbReference type="InterPro" id="IPR037034">
    <property type="entry name" value="RNA_pol_Rpb2_2_sf"/>
</dbReference>
<feature type="domain" description="RNA polymerase beta subunit protrusion" evidence="12">
    <location>
        <begin position="27"/>
        <end position="458"/>
    </location>
</feature>
<accession>A0A1M7RW64</accession>
<evidence type="ECO:0000256" key="8">
    <source>
        <dbReference type="RuleBase" id="RU000434"/>
    </source>
</evidence>
<sequence length="1183" mass="133555">MLKTYQVGKRTRYSFGRVDEIIEVPDLVEIQHKSFKELLDKGILRILKKFSPITSAKTEGRREKGFSLEFVGFRVGEPLHSVEECKQRLLTYVAPFYATVRVTDLSTGEMREEEVSLGNYPIMTQNQTFVINGVERVVVSQLVRSPGVYFVEEPTKNIGSKPIYLAHFLPVRGVWLEILLNLNDETLYARIDRRKKLNLFLVLKTLGYQNDLDILSLFPSYIDVEDDYTLKHSEGIIILENVVSKSGDILAEKGSILTPTLIDVLREHGIDKIKVVNKYIFKTYAKLKERLKMPLEENISELRAYMEIYKELRPGEVFRYNAAKSYWNNLYFNDERFELTEVGRYKMNKKLTNSYRKFLVEIENRSPKSVENIEYNENSNALTPMDIVLVVRMLLDVEKHPETLDTKDHLANKRVKDVGELIGSEFERAFSKSVHQIQEKLATYTSLDKISIPSLINLRNVIASLNSFFATNPLSQFMDQVNPIAELTHKRRLTAVGPGGLKRERARFEVRDVHHSHYGRMCPIETPEGGNIGLITSLSVYATTDKFGFLVTPYRRVVNGKITNEVVYLAADEEENYKIASSTIARNDEGNILQERVPVRYLEKIVYVHRDEVEFVDISPKQIVSVTTALIPFLEHDDANRALMGSNMQRQAVPLIKPQAPLVGTGMEYPAAIYSGHVVLAKNDGIVKKVDGRKIIVHRTDENGNPMYDRNGNPVIDEYTLLKYVRSNQDTCINQKPIVDAGEFVKKGTPIADGPATDNGELALGRNVLVAFLPWEGYNFEDAILVSEELLEDDAFTSVHVEVYETTARETRVGPEEITSEIPNVSKENLRNLDENGIIRIGAYVGKQKYFTSQDILVGKVTPKGESDASPEEKIMRSVFGEKGKDVKDSSLRVPHGVEGRIIGVHVFHKEEVGDLGPGVNTLVRVYLATRKPLDVGDKLAGRHGNKGVVSMILPKEDMPFLPDGTPVQIVLSPLGVPSRMNIGQVLETSLGWLAKLTNRHFATPVFDGAKEDQILPELYKVREQLNLHHGDDPANPTGKVILRDGRTGKEFDSPVLVGYMYIMKLIHIARDKIHARATGPYSLIHQQPLGGKAQFGGQRFGEMEVWALEAYGASYTLNEMLTVKSDDIRGRTEVYKAIMKGKNLPEPGLPESFKVLVRELKGLALDVRVYDEHGNEIDVEKL</sequence>
<keyword evidence="4 7" id="KW-0804">Transcription</keyword>
<dbReference type="STRING" id="1121883.SAMN02745226_00236"/>
<evidence type="ECO:0000259" key="12">
    <source>
        <dbReference type="Pfam" id="PF04563"/>
    </source>
</evidence>
<dbReference type="InterPro" id="IPR007120">
    <property type="entry name" value="DNA-dir_RNAP_su2_dom"/>
</dbReference>
<dbReference type="Pfam" id="PF04563">
    <property type="entry name" value="RNA_pol_Rpb2_1"/>
    <property type="match status" value="1"/>
</dbReference>
<dbReference type="InterPro" id="IPR019462">
    <property type="entry name" value="DNA-dir_RNA_pol_bsu_external_1"/>
</dbReference>
<evidence type="ECO:0000256" key="5">
    <source>
        <dbReference type="ARBA" id="ARBA00025935"/>
    </source>
</evidence>
<dbReference type="Pfam" id="PF00562">
    <property type="entry name" value="RNA_pol_Rpb2_6"/>
    <property type="match status" value="1"/>
</dbReference>
<protein>
    <recommendedName>
        <fullName evidence="7 9">DNA-directed RNA polymerase subunit beta</fullName>
        <shortName evidence="7">RNAP subunit beta</shortName>
        <ecNumber evidence="7 9">2.7.7.6</ecNumber>
    </recommendedName>
    <alternativeName>
        <fullName evidence="7">RNA polymerase subunit beta</fullName>
    </alternativeName>
    <alternativeName>
        <fullName evidence="7">Transcriptase subunit beta</fullName>
    </alternativeName>
</protein>
<dbReference type="GO" id="GO:0032549">
    <property type="term" value="F:ribonucleoside binding"/>
    <property type="evidence" value="ECO:0007669"/>
    <property type="project" value="InterPro"/>
</dbReference>
<evidence type="ECO:0000313" key="15">
    <source>
        <dbReference type="EMBL" id="SHN50394.1"/>
    </source>
</evidence>
<name>A0A1M7RW64_FERGO</name>
<dbReference type="InterPro" id="IPR007121">
    <property type="entry name" value="RNA_pol_bsu_CS"/>
</dbReference>
<dbReference type="SUPFAM" id="SSF64484">
    <property type="entry name" value="beta and beta-prime subunits of DNA dependent RNA-polymerase"/>
    <property type="match status" value="1"/>
</dbReference>
<dbReference type="Gene3D" id="3.90.1110.10">
    <property type="entry name" value="RNA polymerase Rpb2, domain 2"/>
    <property type="match status" value="2"/>
</dbReference>
<dbReference type="AlphaFoldDB" id="A0A1M7RW64"/>
<dbReference type="InterPro" id="IPR007645">
    <property type="entry name" value="RNA_pol_Rpb2_3"/>
</dbReference>
<evidence type="ECO:0000256" key="9">
    <source>
        <dbReference type="RuleBase" id="RU363031"/>
    </source>
</evidence>
<dbReference type="GO" id="GO:0003677">
    <property type="term" value="F:DNA binding"/>
    <property type="evidence" value="ECO:0007669"/>
    <property type="project" value="UniProtKB-UniRule"/>
</dbReference>
<proteinExistence type="inferred from homology"/>
<dbReference type="EC" id="2.7.7.6" evidence="7 9"/>
<comment type="similarity">
    <text evidence="7 8">Belongs to the RNA polymerase beta chain family.</text>
</comment>
<dbReference type="Proteomes" id="UP000184207">
    <property type="component" value="Unassembled WGS sequence"/>
</dbReference>
<feature type="domain" description="RNA polymerase Rpb2" evidence="13">
    <location>
        <begin position="476"/>
        <end position="543"/>
    </location>
</feature>
<dbReference type="Pfam" id="PF04565">
    <property type="entry name" value="RNA_pol_Rpb2_3"/>
    <property type="match status" value="1"/>
</dbReference>
<dbReference type="InterPro" id="IPR010243">
    <property type="entry name" value="RNA_pol_bsu_bac"/>
</dbReference>
<evidence type="ECO:0000259" key="13">
    <source>
        <dbReference type="Pfam" id="PF04565"/>
    </source>
</evidence>
<evidence type="ECO:0000256" key="6">
    <source>
        <dbReference type="ARBA" id="ARBA00048552"/>
    </source>
</evidence>
<keyword evidence="16" id="KW-1185">Reference proteome</keyword>
<dbReference type="PANTHER" id="PTHR20856">
    <property type="entry name" value="DNA-DIRECTED RNA POLYMERASE I SUBUNIT 2"/>
    <property type="match status" value="1"/>
</dbReference>
<dbReference type="Pfam" id="PF10385">
    <property type="entry name" value="RNA_pol_Rpb2_45"/>
    <property type="match status" value="1"/>
</dbReference>
<comment type="catalytic activity">
    <reaction evidence="6 7 9">
        <text>RNA(n) + a ribonucleoside 5'-triphosphate = RNA(n+1) + diphosphate</text>
        <dbReference type="Rhea" id="RHEA:21248"/>
        <dbReference type="Rhea" id="RHEA-COMP:14527"/>
        <dbReference type="Rhea" id="RHEA-COMP:17342"/>
        <dbReference type="ChEBI" id="CHEBI:33019"/>
        <dbReference type="ChEBI" id="CHEBI:61557"/>
        <dbReference type="ChEBI" id="CHEBI:140395"/>
        <dbReference type="EC" id="2.7.7.6"/>
    </reaction>
</comment>
<keyword evidence="2 7" id="KW-0808">Transferase</keyword>
<evidence type="ECO:0000259" key="14">
    <source>
        <dbReference type="Pfam" id="PF10385"/>
    </source>
</evidence>
<dbReference type="NCBIfam" id="NF001616">
    <property type="entry name" value="PRK00405.1"/>
    <property type="match status" value="1"/>
</dbReference>
<evidence type="ECO:0000313" key="16">
    <source>
        <dbReference type="Proteomes" id="UP000184207"/>
    </source>
</evidence>
<dbReference type="GO" id="GO:0003899">
    <property type="term" value="F:DNA-directed RNA polymerase activity"/>
    <property type="evidence" value="ECO:0007669"/>
    <property type="project" value="UniProtKB-UniRule"/>
</dbReference>